<dbReference type="EMBL" id="JAHBOM010000044">
    <property type="protein sequence ID" value="MBU8827474.1"/>
    <property type="molecule type" value="Genomic_DNA"/>
</dbReference>
<gene>
    <name evidence="1" type="ORF">KL859_31950</name>
</gene>
<accession>A0ABS6HXS4</accession>
<name>A0ABS6HXS4_MYCGD</name>
<reference evidence="1 2" key="1">
    <citation type="submission" date="2021-05" db="EMBL/GenBank/DDBJ databases">
        <title>Draft Genome Sequences of Clinical Respiratory Isolates of Mycobacterium goodii Recovered in Ireland.</title>
        <authorList>
            <person name="Flanagan P.R."/>
            <person name="Mok S."/>
            <person name="Roycroft E."/>
            <person name="Rogers T.R."/>
            <person name="Fitzgibbon M."/>
        </authorList>
    </citation>
    <scope>NUCLEOTIDE SEQUENCE [LARGE SCALE GENOMIC DNA]</scope>
    <source>
        <strain evidence="1 2">14IE55</strain>
    </source>
</reference>
<sequence length="102" mass="11299">MKTTTGKTLFVFNHPAPELLEKIPTDYYCECQIAGAGSVEIELSDHNTVIVSATRYLPVDADVAAIVDHGVLQVLCTRVGREPVVMSEFPDWTSYTVRRSAR</sequence>
<proteinExistence type="predicted"/>
<dbReference type="RefSeq" id="WP_214396236.1">
    <property type="nucleotide sequence ID" value="NZ_JAHBOL010000072.1"/>
</dbReference>
<protein>
    <submittedName>
        <fullName evidence="1">Uncharacterized protein</fullName>
    </submittedName>
</protein>
<organism evidence="1 2">
    <name type="scientific">Mycolicibacterium goodii</name>
    <name type="common">Mycobacterium goodii</name>
    <dbReference type="NCBI Taxonomy" id="134601"/>
    <lineage>
        <taxon>Bacteria</taxon>
        <taxon>Bacillati</taxon>
        <taxon>Actinomycetota</taxon>
        <taxon>Actinomycetes</taxon>
        <taxon>Mycobacteriales</taxon>
        <taxon>Mycobacteriaceae</taxon>
        <taxon>Mycolicibacterium</taxon>
    </lineage>
</organism>
<comment type="caution">
    <text evidence="1">The sequence shown here is derived from an EMBL/GenBank/DDBJ whole genome shotgun (WGS) entry which is preliminary data.</text>
</comment>
<dbReference type="Proteomes" id="UP000696413">
    <property type="component" value="Unassembled WGS sequence"/>
</dbReference>
<evidence type="ECO:0000313" key="2">
    <source>
        <dbReference type="Proteomes" id="UP000696413"/>
    </source>
</evidence>
<evidence type="ECO:0000313" key="1">
    <source>
        <dbReference type="EMBL" id="MBU8827474.1"/>
    </source>
</evidence>
<keyword evidence="2" id="KW-1185">Reference proteome</keyword>